<dbReference type="EMBL" id="OUUY01000130">
    <property type="protein sequence ID" value="SPQ01936.1"/>
    <property type="molecule type" value="Genomic_DNA"/>
</dbReference>
<dbReference type="PRINTS" id="PR01438">
    <property type="entry name" value="UNVRSLSTRESS"/>
</dbReference>
<dbReference type="PANTHER" id="PTHR46268:SF6">
    <property type="entry name" value="UNIVERSAL STRESS PROTEIN UP12"/>
    <property type="match status" value="1"/>
</dbReference>
<comment type="similarity">
    <text evidence="1">Belongs to the universal stress protein A family.</text>
</comment>
<feature type="domain" description="UspA" evidence="2">
    <location>
        <begin position="4"/>
        <end position="141"/>
    </location>
</feature>
<accession>A0A2U3QKJ6</accession>
<evidence type="ECO:0000313" key="4">
    <source>
        <dbReference type="Proteomes" id="UP000245125"/>
    </source>
</evidence>
<sequence length="284" mass="30065">MGKYKKILVAFDGSVSGTNALLQSFRLATEEKSWITVATVVPAYEGDLNLIAVGDIHQALRRPGEEILSRANALAKKEGALIKTVLEEGEAYDRLVDLAEGENCGVIVMGRRGSSSTERSHIGSVTARVIGHSQRDVFVVPEGTNIGWKKILIATDGSRYSSFATDRAIDFAKSYGGSLTAVSIVDVPSEFYAEAPAAVDKLIESAKGFVAAAKEKAEANDVMASGFVGEGEAFEIITKLAQKEGIDVIIMGSHGKTGLKRLLMGSVAEKVIGHAPCPVLVVKG</sequence>
<dbReference type="CDD" id="cd00293">
    <property type="entry name" value="USP-like"/>
    <property type="match status" value="2"/>
</dbReference>
<dbReference type="PANTHER" id="PTHR46268">
    <property type="entry name" value="STRESS RESPONSE PROTEIN NHAX"/>
    <property type="match status" value="1"/>
</dbReference>
<evidence type="ECO:0000259" key="2">
    <source>
        <dbReference type="Pfam" id="PF00582"/>
    </source>
</evidence>
<dbReference type="InterPro" id="IPR006015">
    <property type="entry name" value="Universal_stress_UspA"/>
</dbReference>
<organism evidence="3 4">
    <name type="scientific">Candidatus Sulfobium mesophilum</name>
    <dbReference type="NCBI Taxonomy" id="2016548"/>
    <lineage>
        <taxon>Bacteria</taxon>
        <taxon>Pseudomonadati</taxon>
        <taxon>Nitrospirota</taxon>
        <taxon>Nitrospiria</taxon>
        <taxon>Nitrospirales</taxon>
        <taxon>Nitrospiraceae</taxon>
        <taxon>Candidatus Sulfobium</taxon>
    </lineage>
</organism>
<dbReference type="Proteomes" id="UP000245125">
    <property type="component" value="Unassembled WGS sequence"/>
</dbReference>
<dbReference type="Gene3D" id="3.40.50.620">
    <property type="entry name" value="HUPs"/>
    <property type="match status" value="2"/>
</dbReference>
<evidence type="ECO:0000256" key="1">
    <source>
        <dbReference type="ARBA" id="ARBA00008791"/>
    </source>
</evidence>
<keyword evidence="4" id="KW-1185">Reference proteome</keyword>
<name>A0A2U3QKJ6_9BACT</name>
<dbReference type="InterPro" id="IPR014729">
    <property type="entry name" value="Rossmann-like_a/b/a_fold"/>
</dbReference>
<dbReference type="Pfam" id="PF00582">
    <property type="entry name" value="Usp"/>
    <property type="match status" value="2"/>
</dbReference>
<dbReference type="SUPFAM" id="SSF52402">
    <property type="entry name" value="Adenine nucleotide alpha hydrolases-like"/>
    <property type="match status" value="2"/>
</dbReference>
<dbReference type="InterPro" id="IPR006016">
    <property type="entry name" value="UspA"/>
</dbReference>
<evidence type="ECO:0000313" key="3">
    <source>
        <dbReference type="EMBL" id="SPQ01936.1"/>
    </source>
</evidence>
<feature type="domain" description="UspA" evidence="2">
    <location>
        <begin position="148"/>
        <end position="283"/>
    </location>
</feature>
<reference evidence="4" key="1">
    <citation type="submission" date="2018-03" db="EMBL/GenBank/DDBJ databases">
        <authorList>
            <person name="Zecchin S."/>
        </authorList>
    </citation>
    <scope>NUCLEOTIDE SEQUENCE [LARGE SCALE GENOMIC DNA]</scope>
</reference>
<proteinExistence type="inferred from homology"/>
<dbReference type="AlphaFoldDB" id="A0A2U3QKJ6"/>
<gene>
    <name evidence="3" type="ORF">NBG4_80036</name>
</gene>
<protein>
    <submittedName>
        <fullName evidence="3">UspA domain-containing protein</fullName>
    </submittedName>
</protein>